<dbReference type="PANTHER" id="PTHR33420:SF3">
    <property type="entry name" value="FIMBRIAL SUBUNIT ELFA"/>
    <property type="match status" value="1"/>
</dbReference>
<dbReference type="AlphaFoldDB" id="A0A432M4Z3"/>
<keyword evidence="7" id="KW-1185">Reference proteome</keyword>
<dbReference type="InterPro" id="IPR050263">
    <property type="entry name" value="Bact_Fimbrial_Adh_Pro"/>
</dbReference>
<feature type="domain" description="Fimbrial-type adhesion" evidence="5">
    <location>
        <begin position="251"/>
        <end position="393"/>
    </location>
</feature>
<sequence>MKSASFASRLASQVAVLSLIIALIVPSICAAVATKGASVKKVGSPMRLTALAASANQSPECTPSTSNATITIPSPISIAPGAPNGLIGSAGSVTVTISCVNAFLITPNLYDDFFAWTGNLAALDSTSAPPGGAGIMFQTNVPGIDVLLTAKQTQASSTSTGPNGTSGWQMGKISCQGYTNNYSCTPDPLSVKFTAQLVKTGPVAPGTINSIQLLQIYNSDSVPADPNDPQTYPSPSNSFSTLTLNAVTLNMSTCNVTAGSSNLSVTLPTIVSNALPSSGSVAGRTAFSIQYSCQSANKNWALYMTMSTANPGTATGVIMPSASCSAGAPASNVGIQLLQGNLQPMPFNTAQSVGNPPSSGNFSLNYYAQYYATGSPIGAGFVCGTATFTMSYQ</sequence>
<accession>A0A432M4Z3</accession>
<comment type="similarity">
    <text evidence="2">Belongs to the fimbrial protein family.</text>
</comment>
<evidence type="ECO:0000256" key="1">
    <source>
        <dbReference type="ARBA" id="ARBA00004561"/>
    </source>
</evidence>
<protein>
    <submittedName>
        <fullName evidence="6">Fimbrial protein</fullName>
    </submittedName>
</protein>
<keyword evidence="3" id="KW-0732">Signal</keyword>
<dbReference type="InterPro" id="IPR008966">
    <property type="entry name" value="Adhesion_dom_sf"/>
</dbReference>
<dbReference type="SUPFAM" id="SSF49401">
    <property type="entry name" value="Bacterial adhesins"/>
    <property type="match status" value="1"/>
</dbReference>
<evidence type="ECO:0000256" key="2">
    <source>
        <dbReference type="ARBA" id="ARBA00006671"/>
    </source>
</evidence>
<dbReference type="InterPro" id="IPR000259">
    <property type="entry name" value="Adhesion_dom_fimbrial"/>
</dbReference>
<dbReference type="GO" id="GO:0043709">
    <property type="term" value="P:cell adhesion involved in single-species biofilm formation"/>
    <property type="evidence" value="ECO:0007669"/>
    <property type="project" value="TreeGrafter"/>
</dbReference>
<dbReference type="RefSeq" id="WP_126685080.1">
    <property type="nucleotide sequence ID" value="NZ_RYYV01000008.1"/>
</dbReference>
<gene>
    <name evidence="6" type="ORF">EKH80_12430</name>
</gene>
<organism evidence="6 7">
    <name type="scientific">Dyella choica</name>
    <dbReference type="NCBI Taxonomy" id="1927959"/>
    <lineage>
        <taxon>Bacteria</taxon>
        <taxon>Pseudomonadati</taxon>
        <taxon>Pseudomonadota</taxon>
        <taxon>Gammaproteobacteria</taxon>
        <taxon>Lysobacterales</taxon>
        <taxon>Rhodanobacteraceae</taxon>
        <taxon>Dyella</taxon>
    </lineage>
</organism>
<dbReference type="PANTHER" id="PTHR33420">
    <property type="entry name" value="FIMBRIAL SUBUNIT ELFA-RELATED"/>
    <property type="match status" value="1"/>
</dbReference>
<keyword evidence="4" id="KW-0281">Fimbrium</keyword>
<evidence type="ECO:0000256" key="3">
    <source>
        <dbReference type="ARBA" id="ARBA00022729"/>
    </source>
</evidence>
<evidence type="ECO:0000313" key="6">
    <source>
        <dbReference type="EMBL" id="RUL74883.1"/>
    </source>
</evidence>
<comment type="subcellular location">
    <subcellularLocation>
        <location evidence="1">Fimbrium</location>
    </subcellularLocation>
</comment>
<name>A0A432M4Z3_9GAMM</name>
<proteinExistence type="inferred from homology"/>
<dbReference type="InterPro" id="IPR036937">
    <property type="entry name" value="Adhesion_dom_fimbrial_sf"/>
</dbReference>
<dbReference type="Gene3D" id="2.60.40.1090">
    <property type="entry name" value="Fimbrial-type adhesion domain"/>
    <property type="match status" value="1"/>
</dbReference>
<dbReference type="OrthoDB" id="5956809at2"/>
<reference evidence="6 7" key="1">
    <citation type="submission" date="2018-12" db="EMBL/GenBank/DDBJ databases">
        <title>Dyella dinghuensis sp. nov. DHOA06 and Dyella choica sp. nov. 4M-K27, isolated from forest soil.</title>
        <authorList>
            <person name="Qiu L.-H."/>
            <person name="Gao Z.-H."/>
        </authorList>
    </citation>
    <scope>NUCLEOTIDE SEQUENCE [LARGE SCALE GENOMIC DNA]</scope>
    <source>
        <strain evidence="6 7">4M-K27</strain>
    </source>
</reference>
<dbReference type="GO" id="GO:0009289">
    <property type="term" value="C:pilus"/>
    <property type="evidence" value="ECO:0007669"/>
    <property type="project" value="UniProtKB-SubCell"/>
</dbReference>
<dbReference type="Proteomes" id="UP000274358">
    <property type="component" value="Unassembled WGS sequence"/>
</dbReference>
<evidence type="ECO:0000256" key="4">
    <source>
        <dbReference type="ARBA" id="ARBA00023263"/>
    </source>
</evidence>
<dbReference type="EMBL" id="RYYV01000008">
    <property type="protein sequence ID" value="RUL74883.1"/>
    <property type="molecule type" value="Genomic_DNA"/>
</dbReference>
<dbReference type="Pfam" id="PF00419">
    <property type="entry name" value="Fimbrial"/>
    <property type="match status" value="1"/>
</dbReference>
<comment type="caution">
    <text evidence="6">The sequence shown here is derived from an EMBL/GenBank/DDBJ whole genome shotgun (WGS) entry which is preliminary data.</text>
</comment>
<evidence type="ECO:0000313" key="7">
    <source>
        <dbReference type="Proteomes" id="UP000274358"/>
    </source>
</evidence>
<evidence type="ECO:0000259" key="5">
    <source>
        <dbReference type="Pfam" id="PF00419"/>
    </source>
</evidence>